<sequence length="131" mass="15340">MERIENKIVKVNSEEVEIIEQLGEYFIDIKNDGSYRYDVAHASLYKVENEAGNVYFEIACHDTYGVDFTEKVTEYNIDFFEDTWLAEDQKGGTYYDSIFFKEEKDAIDYLKMVLRAHESFEEAVRASGLIE</sequence>
<protein>
    <submittedName>
        <fullName evidence="1">Uncharacterized protein</fullName>
    </submittedName>
</protein>
<reference evidence="1 2" key="1">
    <citation type="journal article" date="2023" name="Int. J. Syst. Evol. Microbiol.">
        <title>Streptococcus sciuri sp. nov., Staphylococcus marylandisciuri sp. nov. and Staphylococcus americanisciuri sp. nov., isolated from faeces of eastern grey squirrel (Sciurus carolinensis).</title>
        <authorList>
            <person name="Volokhov D.V."/>
            <person name="Zagorodnyaya T.A."/>
            <person name="Furtak V.A."/>
            <person name="Nattanmai G."/>
            <person name="Randall L."/>
            <person name="Jose S."/>
            <person name="Gao Y."/>
            <person name="Eisenberg T."/>
            <person name="Delmonte P."/>
            <person name="Blom J."/>
            <person name="Mitchell K.K."/>
        </authorList>
    </citation>
    <scope>NUCLEOTIDE SEQUENCE [LARGE SCALE GENOMIC DNA]</scope>
    <source>
        <strain evidence="1 2">GRT3</strain>
    </source>
</reference>
<dbReference type="EMBL" id="JANUXY010000012">
    <property type="protein sequence ID" value="MCS4487171.1"/>
    <property type="molecule type" value="Genomic_DNA"/>
</dbReference>
<comment type="caution">
    <text evidence="1">The sequence shown here is derived from an EMBL/GenBank/DDBJ whole genome shotgun (WGS) entry which is preliminary data.</text>
</comment>
<dbReference type="RefSeq" id="WP_259200836.1">
    <property type="nucleotide sequence ID" value="NZ_JANUXY010000012.1"/>
</dbReference>
<evidence type="ECO:0000313" key="1">
    <source>
        <dbReference type="EMBL" id="MCS4487171.1"/>
    </source>
</evidence>
<proteinExistence type="predicted"/>
<name>A0ABT2F3W3_9STAP</name>
<accession>A0ABT2F3W3</accession>
<dbReference type="Proteomes" id="UP001205609">
    <property type="component" value="Unassembled WGS sequence"/>
</dbReference>
<gene>
    <name evidence="1" type="ORF">NXS11_09875</name>
</gene>
<organism evidence="1 2">
    <name type="scientific">Staphylococcus americanisciuri</name>
    <dbReference type="NCBI Taxonomy" id="2973940"/>
    <lineage>
        <taxon>Bacteria</taxon>
        <taxon>Bacillati</taxon>
        <taxon>Bacillota</taxon>
        <taxon>Bacilli</taxon>
        <taxon>Bacillales</taxon>
        <taxon>Staphylococcaceae</taxon>
        <taxon>Staphylococcus</taxon>
    </lineage>
</organism>
<evidence type="ECO:0000313" key="2">
    <source>
        <dbReference type="Proteomes" id="UP001205609"/>
    </source>
</evidence>
<keyword evidence="2" id="KW-1185">Reference proteome</keyword>